<protein>
    <submittedName>
        <fullName evidence="1">Uncharacterized protein</fullName>
    </submittedName>
</protein>
<sequence>MNGAVDVFTKPNKRNSREGLLDRTIQTFSKFWRLLRTFDGVDTRHRKFLSDES</sequence>
<name>A0A4Y7QCN1_9AGAM</name>
<dbReference type="VEuPathDB" id="FungiDB:BD410DRAFT_785269"/>
<keyword evidence="2" id="KW-1185">Reference proteome</keyword>
<dbReference type="AlphaFoldDB" id="A0A4Y7QCN1"/>
<dbReference type="Proteomes" id="UP000294933">
    <property type="component" value="Unassembled WGS sequence"/>
</dbReference>
<reference evidence="1 2" key="1">
    <citation type="submission" date="2018-06" db="EMBL/GenBank/DDBJ databases">
        <title>A transcriptomic atlas of mushroom development highlights an independent origin of complex multicellularity.</title>
        <authorList>
            <consortium name="DOE Joint Genome Institute"/>
            <person name="Krizsan K."/>
            <person name="Almasi E."/>
            <person name="Merenyi Z."/>
            <person name="Sahu N."/>
            <person name="Viragh M."/>
            <person name="Koszo T."/>
            <person name="Mondo S."/>
            <person name="Kiss B."/>
            <person name="Balint B."/>
            <person name="Kues U."/>
            <person name="Barry K."/>
            <person name="Hegedus J.C."/>
            <person name="Henrissat B."/>
            <person name="Johnson J."/>
            <person name="Lipzen A."/>
            <person name="Ohm R."/>
            <person name="Nagy I."/>
            <person name="Pangilinan J."/>
            <person name="Yan J."/>
            <person name="Xiong Y."/>
            <person name="Grigoriev I.V."/>
            <person name="Hibbett D.S."/>
            <person name="Nagy L.G."/>
        </authorList>
    </citation>
    <scope>NUCLEOTIDE SEQUENCE [LARGE SCALE GENOMIC DNA]</scope>
    <source>
        <strain evidence="1 2">SZMC22713</strain>
    </source>
</reference>
<evidence type="ECO:0000313" key="2">
    <source>
        <dbReference type="Proteomes" id="UP000294933"/>
    </source>
</evidence>
<accession>A0A4Y7QCN1</accession>
<evidence type="ECO:0000313" key="1">
    <source>
        <dbReference type="EMBL" id="TDL25344.1"/>
    </source>
</evidence>
<gene>
    <name evidence="1" type="ORF">BD410DRAFT_785269</name>
</gene>
<proteinExistence type="predicted"/>
<organism evidence="1 2">
    <name type="scientific">Rickenella mellea</name>
    <dbReference type="NCBI Taxonomy" id="50990"/>
    <lineage>
        <taxon>Eukaryota</taxon>
        <taxon>Fungi</taxon>
        <taxon>Dikarya</taxon>
        <taxon>Basidiomycota</taxon>
        <taxon>Agaricomycotina</taxon>
        <taxon>Agaricomycetes</taxon>
        <taxon>Hymenochaetales</taxon>
        <taxon>Rickenellaceae</taxon>
        <taxon>Rickenella</taxon>
    </lineage>
</organism>
<dbReference type="EMBL" id="ML170164">
    <property type="protein sequence ID" value="TDL25344.1"/>
    <property type="molecule type" value="Genomic_DNA"/>
</dbReference>